<keyword evidence="3" id="KW-1185">Reference proteome</keyword>
<dbReference type="EMBL" id="CAMPGE010016700">
    <property type="protein sequence ID" value="CAI2375238.1"/>
    <property type="molecule type" value="Genomic_DNA"/>
</dbReference>
<feature type="transmembrane region" description="Helical" evidence="1">
    <location>
        <begin position="180"/>
        <end position="201"/>
    </location>
</feature>
<keyword evidence="1" id="KW-0812">Transmembrane</keyword>
<keyword evidence="1" id="KW-0472">Membrane</keyword>
<gene>
    <name evidence="2" type="ORF">ECRASSUSDP1_LOCUS16599</name>
</gene>
<comment type="caution">
    <text evidence="2">The sequence shown here is derived from an EMBL/GenBank/DDBJ whole genome shotgun (WGS) entry which is preliminary data.</text>
</comment>
<accession>A0AAD1XLY3</accession>
<name>A0AAD1XLY3_EUPCR</name>
<reference evidence="2" key="1">
    <citation type="submission" date="2023-07" db="EMBL/GenBank/DDBJ databases">
        <authorList>
            <consortium name="AG Swart"/>
            <person name="Singh M."/>
            <person name="Singh A."/>
            <person name="Seah K."/>
            <person name="Emmerich C."/>
        </authorList>
    </citation>
    <scope>NUCLEOTIDE SEQUENCE</scope>
    <source>
        <strain evidence="2">DP1</strain>
    </source>
</reference>
<dbReference type="AlphaFoldDB" id="A0AAD1XLY3"/>
<evidence type="ECO:0000256" key="1">
    <source>
        <dbReference type="SAM" id="Phobius"/>
    </source>
</evidence>
<dbReference type="Proteomes" id="UP001295684">
    <property type="component" value="Unassembled WGS sequence"/>
</dbReference>
<evidence type="ECO:0000313" key="2">
    <source>
        <dbReference type="EMBL" id="CAI2375238.1"/>
    </source>
</evidence>
<organism evidence="2 3">
    <name type="scientific">Euplotes crassus</name>
    <dbReference type="NCBI Taxonomy" id="5936"/>
    <lineage>
        <taxon>Eukaryota</taxon>
        <taxon>Sar</taxon>
        <taxon>Alveolata</taxon>
        <taxon>Ciliophora</taxon>
        <taxon>Intramacronucleata</taxon>
        <taxon>Spirotrichea</taxon>
        <taxon>Hypotrichia</taxon>
        <taxon>Euplotida</taxon>
        <taxon>Euplotidae</taxon>
        <taxon>Moneuplotes</taxon>
    </lineage>
</organism>
<evidence type="ECO:0000313" key="3">
    <source>
        <dbReference type="Proteomes" id="UP001295684"/>
    </source>
</evidence>
<sequence length="238" mass="27783">MKSSKMRSDIPRKNPVIRKSISTFMKSLVLIMVITTSKAMHSYNFVDNNQIGTEIDDNCEHKEMWVDSKFVRYIRIGSDKGFICGWVKILSSFEENEILSLSLDKLENTQVEIFEQNEGILMRQLVILVSENVRFEVPIKKQTEYYVIINAVGSSPKAIVALQKRINETKNDDESYQDGFLISFISLLILVVCILSVEFMYNPIDNCKAICSWITRIFRRYFRSSTHREDDFYVRLED</sequence>
<protein>
    <submittedName>
        <fullName evidence="2">Uncharacterized protein</fullName>
    </submittedName>
</protein>
<proteinExistence type="predicted"/>
<keyword evidence="1" id="KW-1133">Transmembrane helix</keyword>